<dbReference type="RefSeq" id="WP_344449659.1">
    <property type="nucleotide sequence ID" value="NZ_BAAATZ010000006.1"/>
</dbReference>
<gene>
    <name evidence="1" type="ORF">GCM10010439_16800</name>
</gene>
<dbReference type="EMBL" id="BAAATZ010000006">
    <property type="protein sequence ID" value="GAA2722915.1"/>
    <property type="molecule type" value="Genomic_DNA"/>
</dbReference>
<dbReference type="Pfam" id="PF10025">
    <property type="entry name" value="DUF2267"/>
    <property type="match status" value="1"/>
</dbReference>
<protein>
    <submittedName>
        <fullName evidence="1">DUF2267 domain-containing protein</fullName>
    </submittedName>
</protein>
<proteinExistence type="predicted"/>
<name>A0ABP6GJM1_9ACTN</name>
<dbReference type="Proteomes" id="UP001501842">
    <property type="component" value="Unassembled WGS sequence"/>
</dbReference>
<dbReference type="InterPro" id="IPR038282">
    <property type="entry name" value="DUF2267_sf"/>
</dbReference>
<dbReference type="Gene3D" id="1.10.490.110">
    <property type="entry name" value="Uncharacterized conserved protein DUF2267"/>
    <property type="match status" value="1"/>
</dbReference>
<organism evidence="1 2">
    <name type="scientific">Actinocorallia aurantiaca</name>
    <dbReference type="NCBI Taxonomy" id="46204"/>
    <lineage>
        <taxon>Bacteria</taxon>
        <taxon>Bacillati</taxon>
        <taxon>Actinomycetota</taxon>
        <taxon>Actinomycetes</taxon>
        <taxon>Streptosporangiales</taxon>
        <taxon>Thermomonosporaceae</taxon>
        <taxon>Actinocorallia</taxon>
    </lineage>
</organism>
<keyword evidence="2" id="KW-1185">Reference proteome</keyword>
<sequence length="154" mass="17361">MAFTGVDHLDHSIDTTNRWLDDLAKELGTEERREAYRALRGWLHTLRDRLTVQTGAHFAAQLPEIFRGVYYDGWSPSSVPMKYNREQYLDAFCDSSSIRGPAAAPALASVTRCMRRHLGRGALDHAFDQLPKDVRSLLDPGDRDAVSDTGNEAW</sequence>
<evidence type="ECO:0000313" key="1">
    <source>
        <dbReference type="EMBL" id="GAA2722915.1"/>
    </source>
</evidence>
<comment type="caution">
    <text evidence="1">The sequence shown here is derived from an EMBL/GenBank/DDBJ whole genome shotgun (WGS) entry which is preliminary data.</text>
</comment>
<evidence type="ECO:0000313" key="2">
    <source>
        <dbReference type="Proteomes" id="UP001501842"/>
    </source>
</evidence>
<reference evidence="2" key="1">
    <citation type="journal article" date="2019" name="Int. J. Syst. Evol. Microbiol.">
        <title>The Global Catalogue of Microorganisms (GCM) 10K type strain sequencing project: providing services to taxonomists for standard genome sequencing and annotation.</title>
        <authorList>
            <consortium name="The Broad Institute Genomics Platform"/>
            <consortium name="The Broad Institute Genome Sequencing Center for Infectious Disease"/>
            <person name="Wu L."/>
            <person name="Ma J."/>
        </authorList>
    </citation>
    <scope>NUCLEOTIDE SEQUENCE [LARGE SCALE GENOMIC DNA]</scope>
    <source>
        <strain evidence="2">JCM 8201</strain>
    </source>
</reference>
<dbReference type="InterPro" id="IPR018727">
    <property type="entry name" value="DUF2267"/>
</dbReference>
<accession>A0ABP6GJM1</accession>